<sequence length="213" mass="22380">MLPSLLLTPLALSSRSLPPLTRRTALLLPGTPALLAPLLAHAATAPALTFSSAPSGLQWADVKLGSGVPPAPGARVAIDYVMSTTGARYGAKIDSTVERNAPYTWTLGDGSTIVGLEQAVAGSDDGVPPMLPGGVRRVIVPSSLAYAELAKPKPNSMQMQDCSTGRGPIPPLVAKEGDLGYGEFQRFKNIYCNANRPYQPDLVLDVKLYGKRS</sequence>
<dbReference type="AlphaFoldDB" id="A0AB34K203"/>
<proteinExistence type="predicted"/>
<dbReference type="Pfam" id="PF00254">
    <property type="entry name" value="FKBP_C"/>
    <property type="match status" value="1"/>
</dbReference>
<gene>
    <name evidence="3" type="ORF">AB1Y20_015621</name>
</gene>
<keyword evidence="1" id="KW-0413">Isomerase</keyword>
<accession>A0AB34K203</accession>
<evidence type="ECO:0000259" key="2">
    <source>
        <dbReference type="PROSITE" id="PS50059"/>
    </source>
</evidence>
<organism evidence="3 4">
    <name type="scientific">Prymnesium parvum</name>
    <name type="common">Toxic golden alga</name>
    <dbReference type="NCBI Taxonomy" id="97485"/>
    <lineage>
        <taxon>Eukaryota</taxon>
        <taxon>Haptista</taxon>
        <taxon>Haptophyta</taxon>
        <taxon>Prymnesiophyceae</taxon>
        <taxon>Prymnesiales</taxon>
        <taxon>Prymnesiaceae</taxon>
        <taxon>Prymnesium</taxon>
    </lineage>
</organism>
<dbReference type="InterPro" id="IPR046357">
    <property type="entry name" value="PPIase_dom_sf"/>
</dbReference>
<dbReference type="InterPro" id="IPR001179">
    <property type="entry name" value="PPIase_FKBP_dom"/>
</dbReference>
<comment type="catalytic activity">
    <reaction evidence="1">
        <text>[protein]-peptidylproline (omega=180) = [protein]-peptidylproline (omega=0)</text>
        <dbReference type="Rhea" id="RHEA:16237"/>
        <dbReference type="Rhea" id="RHEA-COMP:10747"/>
        <dbReference type="Rhea" id="RHEA-COMP:10748"/>
        <dbReference type="ChEBI" id="CHEBI:83833"/>
        <dbReference type="ChEBI" id="CHEBI:83834"/>
        <dbReference type="EC" id="5.2.1.8"/>
    </reaction>
</comment>
<dbReference type="GO" id="GO:0009507">
    <property type="term" value="C:chloroplast"/>
    <property type="evidence" value="ECO:0007669"/>
    <property type="project" value="InterPro"/>
</dbReference>
<dbReference type="InterPro" id="IPR044183">
    <property type="entry name" value="PNSL4/FKBP13-like"/>
</dbReference>
<dbReference type="GO" id="GO:0003755">
    <property type="term" value="F:peptidyl-prolyl cis-trans isomerase activity"/>
    <property type="evidence" value="ECO:0007669"/>
    <property type="project" value="UniProtKB-KW"/>
</dbReference>
<dbReference type="PANTHER" id="PTHR47833">
    <property type="entry name" value="PHOTOSYNTHETIC NDH SUBUNIT OF LUMENAL LOCATION 4, CHLOROPLASTIC"/>
    <property type="match status" value="1"/>
</dbReference>
<comment type="caution">
    <text evidence="3">The sequence shown here is derived from an EMBL/GenBank/DDBJ whole genome shotgun (WGS) entry which is preliminary data.</text>
</comment>
<evidence type="ECO:0000313" key="3">
    <source>
        <dbReference type="EMBL" id="KAL1526930.1"/>
    </source>
</evidence>
<protein>
    <recommendedName>
        <fullName evidence="1">peptidylprolyl isomerase</fullName>
        <ecNumber evidence="1">5.2.1.8</ecNumber>
    </recommendedName>
</protein>
<dbReference type="EMBL" id="JBGBPQ010000003">
    <property type="protein sequence ID" value="KAL1526930.1"/>
    <property type="molecule type" value="Genomic_DNA"/>
</dbReference>
<evidence type="ECO:0000313" key="4">
    <source>
        <dbReference type="Proteomes" id="UP001515480"/>
    </source>
</evidence>
<dbReference type="Gene3D" id="3.10.50.40">
    <property type="match status" value="1"/>
</dbReference>
<keyword evidence="4" id="KW-1185">Reference proteome</keyword>
<dbReference type="PANTHER" id="PTHR47833:SF1">
    <property type="entry name" value="PHOTOSYNTHETIC NDH SUBUNIT OF LUMENAL LOCATION 4, CHLOROPLASTIC"/>
    <property type="match status" value="1"/>
</dbReference>
<name>A0AB34K203_PRYPA</name>
<dbReference type="EC" id="5.2.1.8" evidence="1"/>
<dbReference type="PROSITE" id="PS50059">
    <property type="entry name" value="FKBP_PPIASE"/>
    <property type="match status" value="1"/>
</dbReference>
<evidence type="ECO:0000256" key="1">
    <source>
        <dbReference type="PROSITE-ProRule" id="PRU00277"/>
    </source>
</evidence>
<dbReference type="Proteomes" id="UP001515480">
    <property type="component" value="Unassembled WGS sequence"/>
</dbReference>
<dbReference type="SUPFAM" id="SSF54534">
    <property type="entry name" value="FKBP-like"/>
    <property type="match status" value="1"/>
</dbReference>
<keyword evidence="1" id="KW-0697">Rotamase</keyword>
<feature type="domain" description="PPIase FKBP-type" evidence="2">
    <location>
        <begin position="73"/>
        <end position="171"/>
    </location>
</feature>
<reference evidence="3 4" key="1">
    <citation type="journal article" date="2024" name="Science">
        <title>Giant polyketide synthase enzymes in the biosynthesis of giant marine polyether toxins.</title>
        <authorList>
            <person name="Fallon T.R."/>
            <person name="Shende V.V."/>
            <person name="Wierzbicki I.H."/>
            <person name="Pendleton A.L."/>
            <person name="Watervoot N.F."/>
            <person name="Auber R.P."/>
            <person name="Gonzalez D.J."/>
            <person name="Wisecaver J.H."/>
            <person name="Moore B.S."/>
        </authorList>
    </citation>
    <scope>NUCLEOTIDE SEQUENCE [LARGE SCALE GENOMIC DNA]</scope>
    <source>
        <strain evidence="3 4">12B1</strain>
    </source>
</reference>